<feature type="signal peptide" evidence="2">
    <location>
        <begin position="1"/>
        <end position="26"/>
    </location>
</feature>
<feature type="region of interest" description="Disordered" evidence="1">
    <location>
        <begin position="200"/>
        <end position="229"/>
    </location>
</feature>
<evidence type="ECO:0000313" key="5">
    <source>
        <dbReference type="Proteomes" id="UP001320766"/>
    </source>
</evidence>
<evidence type="ECO:0000256" key="2">
    <source>
        <dbReference type="SAM" id="SignalP"/>
    </source>
</evidence>
<dbReference type="RefSeq" id="WP_253777920.1">
    <property type="nucleotide sequence ID" value="NZ_BAAAVE010000047.1"/>
</dbReference>
<sequence>MKIIAIAGGLLASATLLSGCGLGAIAHPDNKDTVTYQVKDKVQKLQLRSGSGDVVVTESDAPYVSVTETLYWNNDKPRTGHKVAGDTLSLSYDCQRSWGSCGVDYKVEIPKGLQVDLDAGSGDMTLRSLTGPLDLTADSGDIVGNGLGGKKVVAAAESGNINLRYAAAPDSVELSADSGDVALTVPDGAYDVSTKVDSGDEHISVKDDNSSPRKLSLTADSGDITVSAG</sequence>
<keyword evidence="5" id="KW-1185">Reference proteome</keyword>
<evidence type="ECO:0000259" key="3">
    <source>
        <dbReference type="Pfam" id="PF13349"/>
    </source>
</evidence>
<organism evidence="4 5">
    <name type="scientific">Nonomuraea roseoviolacea subsp. carminata</name>
    <dbReference type="NCBI Taxonomy" id="160689"/>
    <lineage>
        <taxon>Bacteria</taxon>
        <taxon>Bacillati</taxon>
        <taxon>Actinomycetota</taxon>
        <taxon>Actinomycetes</taxon>
        <taxon>Streptosporangiales</taxon>
        <taxon>Streptosporangiaceae</taxon>
        <taxon>Nonomuraea</taxon>
    </lineage>
</organism>
<feature type="chain" id="PRO_5047214845" description="DUF4097 domain-containing protein" evidence="2">
    <location>
        <begin position="27"/>
        <end position="229"/>
    </location>
</feature>
<comment type="caution">
    <text evidence="4">The sequence shown here is derived from an EMBL/GenBank/DDBJ whole genome shotgun (WGS) entry which is preliminary data.</text>
</comment>
<dbReference type="InterPro" id="IPR025164">
    <property type="entry name" value="Toastrack_DUF4097"/>
</dbReference>
<dbReference type="Proteomes" id="UP001320766">
    <property type="component" value="Unassembled WGS sequence"/>
</dbReference>
<name>A0ABT1KC00_9ACTN</name>
<protein>
    <recommendedName>
        <fullName evidence="3">DUF4097 domain-containing protein</fullName>
    </recommendedName>
</protein>
<evidence type="ECO:0000256" key="1">
    <source>
        <dbReference type="SAM" id="MobiDB-lite"/>
    </source>
</evidence>
<accession>A0ABT1KC00</accession>
<gene>
    <name evidence="4" type="ORF">HD595_007660</name>
</gene>
<proteinExistence type="predicted"/>
<keyword evidence="2" id="KW-0732">Signal</keyword>
<dbReference type="Gene3D" id="2.160.20.120">
    <property type="match status" value="1"/>
</dbReference>
<dbReference type="EMBL" id="JAMZEC010000001">
    <property type="protein sequence ID" value="MCP2351538.1"/>
    <property type="molecule type" value="Genomic_DNA"/>
</dbReference>
<feature type="compositionally biased region" description="Basic and acidic residues" evidence="1">
    <location>
        <begin position="200"/>
        <end position="211"/>
    </location>
</feature>
<reference evidence="4 5" key="1">
    <citation type="submission" date="2022-06" db="EMBL/GenBank/DDBJ databases">
        <title>Sequencing the genomes of 1000 actinobacteria strains.</title>
        <authorList>
            <person name="Klenk H.-P."/>
        </authorList>
    </citation>
    <scope>NUCLEOTIDE SEQUENCE [LARGE SCALE GENOMIC DNA]</scope>
    <source>
        <strain evidence="4 5">DSM 44170</strain>
    </source>
</reference>
<dbReference type="PROSITE" id="PS51257">
    <property type="entry name" value="PROKAR_LIPOPROTEIN"/>
    <property type="match status" value="1"/>
</dbReference>
<evidence type="ECO:0000313" key="4">
    <source>
        <dbReference type="EMBL" id="MCP2351538.1"/>
    </source>
</evidence>
<feature type="domain" description="DUF4097" evidence="3">
    <location>
        <begin position="40"/>
        <end position="226"/>
    </location>
</feature>
<dbReference type="Pfam" id="PF13349">
    <property type="entry name" value="DUF4097"/>
    <property type="match status" value="1"/>
</dbReference>